<comment type="cofactor">
    <cofactor evidence="2">
        <name>Mg(2+)</name>
        <dbReference type="ChEBI" id="CHEBI:18420"/>
    </cofactor>
</comment>
<dbReference type="SUPFAM" id="SSF81631">
    <property type="entry name" value="PAP/OAS1 substrate-binding domain"/>
    <property type="match status" value="1"/>
</dbReference>
<dbReference type="Pfam" id="PF03828">
    <property type="entry name" value="PAP_assoc"/>
    <property type="match status" value="1"/>
</dbReference>
<sequence length="547" mass="62656">MIQLIKTVEGQLVGGTSMSNQNVKLLLHSWCSMSRFPAPVYEITQLMSKSPLFQAEVRLEFMDQLFTGLGRGSSKSSAKTAAAENICQKLKDAGYDFLKPTKRKLVKVPVKVEMKEKSKNVIERANEETVSAFQDKTTFLNYCKRKLREYGEENGAGVRPGKRSKLEIIEDIPSSVLECKLDCLNGPRTFSLAAWSHYFRMKQKKLEFDLKLAFMSKLTDQVRRYIHPQACFYIFGSSISGLGSYDSDLDMCLSLPVPPHIQAIYRFYGSDSSPEILFDHDIRDFNVRILKHLRKMMYRFFQQNRKINYPNISVIPAKVPILKLENVKFGNLNLEVDINIDARFGALVLLVKRWAAKARIASPKEGTLSGLSLSLMVLHLLQQTLENQRPIMPDLQQLLPQIFNRNVPVGNLRVFAENILPHYLLNANFSLKYEPIIENFTKNDETLANLLLNFFEYYALQVDFGRYFISIRSGGSLLSRSLLNGSDGDQYIFVEEPFDGSNCARCVYNEFDFLRIKKAFREAYEALNKNLCLHSLGIDLSEYVDYM</sequence>
<dbReference type="OMA" id="ERHRICA"/>
<dbReference type="SMART" id="SM00358">
    <property type="entry name" value="DSRM"/>
    <property type="match status" value="1"/>
</dbReference>
<dbReference type="PANTHER" id="PTHR12271">
    <property type="entry name" value="POLY A POLYMERASE CID PAP -RELATED"/>
    <property type="match status" value="1"/>
</dbReference>
<evidence type="ECO:0000256" key="3">
    <source>
        <dbReference type="ARBA" id="ARBA00004496"/>
    </source>
</evidence>
<name>A0A915K2Y4_ROMCU</name>
<evidence type="ECO:0000259" key="10">
    <source>
        <dbReference type="PROSITE" id="PS50137"/>
    </source>
</evidence>
<dbReference type="GO" id="GO:0046872">
    <property type="term" value="F:metal ion binding"/>
    <property type="evidence" value="ECO:0007669"/>
    <property type="project" value="UniProtKB-KW"/>
</dbReference>
<keyword evidence="6" id="KW-0479">Metal-binding</keyword>
<dbReference type="Pfam" id="PF00035">
    <property type="entry name" value="dsrm"/>
    <property type="match status" value="1"/>
</dbReference>
<feature type="domain" description="DRBM" evidence="10">
    <location>
        <begin position="22"/>
        <end position="92"/>
    </location>
</feature>
<dbReference type="GO" id="GO:0031123">
    <property type="term" value="P:RNA 3'-end processing"/>
    <property type="evidence" value="ECO:0007669"/>
    <property type="project" value="TreeGrafter"/>
</dbReference>
<keyword evidence="7" id="KW-0460">Magnesium</keyword>
<evidence type="ECO:0000256" key="2">
    <source>
        <dbReference type="ARBA" id="ARBA00001946"/>
    </source>
</evidence>
<dbReference type="InterPro" id="IPR002058">
    <property type="entry name" value="PAP_assoc"/>
</dbReference>
<evidence type="ECO:0000313" key="12">
    <source>
        <dbReference type="WBParaSite" id="nRc.2.0.1.t32193-RA"/>
    </source>
</evidence>
<organism evidence="11 12">
    <name type="scientific">Romanomermis culicivorax</name>
    <name type="common">Nematode worm</name>
    <dbReference type="NCBI Taxonomy" id="13658"/>
    <lineage>
        <taxon>Eukaryota</taxon>
        <taxon>Metazoa</taxon>
        <taxon>Ecdysozoa</taxon>
        <taxon>Nematoda</taxon>
        <taxon>Enoplea</taxon>
        <taxon>Dorylaimia</taxon>
        <taxon>Mermithida</taxon>
        <taxon>Mermithoidea</taxon>
        <taxon>Mermithidae</taxon>
        <taxon>Romanomermis</taxon>
    </lineage>
</organism>
<evidence type="ECO:0000256" key="4">
    <source>
        <dbReference type="ARBA" id="ARBA00022490"/>
    </source>
</evidence>
<keyword evidence="4" id="KW-0963">Cytoplasm</keyword>
<dbReference type="Gene3D" id="1.10.1410.10">
    <property type="match status" value="1"/>
</dbReference>
<dbReference type="Pfam" id="PF22600">
    <property type="entry name" value="MTPAP-like_central"/>
    <property type="match status" value="1"/>
</dbReference>
<dbReference type="AlphaFoldDB" id="A0A915K2Y4"/>
<dbReference type="InterPro" id="IPR054708">
    <property type="entry name" value="MTPAP-like_central"/>
</dbReference>
<dbReference type="SUPFAM" id="SSF81301">
    <property type="entry name" value="Nucleotidyltransferase"/>
    <property type="match status" value="1"/>
</dbReference>
<comment type="cofactor">
    <cofactor evidence="1">
        <name>Mn(2+)</name>
        <dbReference type="ChEBI" id="CHEBI:29035"/>
    </cofactor>
</comment>
<dbReference type="GO" id="GO:0005737">
    <property type="term" value="C:cytoplasm"/>
    <property type="evidence" value="ECO:0007669"/>
    <property type="project" value="UniProtKB-SubCell"/>
</dbReference>
<evidence type="ECO:0000256" key="8">
    <source>
        <dbReference type="ARBA" id="ARBA00038491"/>
    </source>
</evidence>
<comment type="subcellular location">
    <subcellularLocation>
        <location evidence="3">Cytoplasm</location>
    </subcellularLocation>
</comment>
<evidence type="ECO:0000256" key="7">
    <source>
        <dbReference type="ARBA" id="ARBA00022842"/>
    </source>
</evidence>
<comment type="similarity">
    <text evidence="8">Belongs to the DNA polymerase type-B-like family. GLD2 subfamily.</text>
</comment>
<dbReference type="WBParaSite" id="nRc.2.0.1.t32193-RA">
    <property type="protein sequence ID" value="nRc.2.0.1.t32193-RA"/>
    <property type="gene ID" value="nRc.2.0.1.g32193"/>
</dbReference>
<dbReference type="InterPro" id="IPR014720">
    <property type="entry name" value="dsRBD_dom"/>
</dbReference>
<dbReference type="CDD" id="cd05402">
    <property type="entry name" value="NT_PAP_TUTase"/>
    <property type="match status" value="1"/>
</dbReference>
<keyword evidence="5" id="KW-0808">Transferase</keyword>
<reference evidence="12" key="1">
    <citation type="submission" date="2022-11" db="UniProtKB">
        <authorList>
            <consortium name="WormBaseParasite"/>
        </authorList>
    </citation>
    <scope>IDENTIFICATION</scope>
</reference>
<evidence type="ECO:0000313" key="11">
    <source>
        <dbReference type="Proteomes" id="UP000887565"/>
    </source>
</evidence>
<dbReference type="GO" id="GO:0003723">
    <property type="term" value="F:RNA binding"/>
    <property type="evidence" value="ECO:0007669"/>
    <property type="project" value="UniProtKB-UniRule"/>
</dbReference>
<evidence type="ECO:0000256" key="5">
    <source>
        <dbReference type="ARBA" id="ARBA00022679"/>
    </source>
</evidence>
<dbReference type="Gene3D" id="3.30.160.20">
    <property type="match status" value="1"/>
</dbReference>
<dbReference type="Proteomes" id="UP000887565">
    <property type="component" value="Unplaced"/>
</dbReference>
<keyword evidence="9" id="KW-0694">RNA-binding</keyword>
<accession>A0A915K2Y4</accession>
<dbReference type="Gene3D" id="3.30.460.10">
    <property type="entry name" value="Beta Polymerase, domain 2"/>
    <property type="match status" value="1"/>
</dbReference>
<evidence type="ECO:0000256" key="1">
    <source>
        <dbReference type="ARBA" id="ARBA00001936"/>
    </source>
</evidence>
<dbReference type="SUPFAM" id="SSF54768">
    <property type="entry name" value="dsRNA-binding domain-like"/>
    <property type="match status" value="1"/>
</dbReference>
<keyword evidence="11" id="KW-1185">Reference proteome</keyword>
<dbReference type="PROSITE" id="PS50137">
    <property type="entry name" value="DS_RBD"/>
    <property type="match status" value="1"/>
</dbReference>
<evidence type="ECO:0000256" key="9">
    <source>
        <dbReference type="PROSITE-ProRule" id="PRU00266"/>
    </source>
</evidence>
<proteinExistence type="inferred from homology"/>
<evidence type="ECO:0000256" key="6">
    <source>
        <dbReference type="ARBA" id="ARBA00022723"/>
    </source>
</evidence>
<dbReference type="GO" id="GO:1990817">
    <property type="term" value="F:poly(A) RNA polymerase activity"/>
    <property type="evidence" value="ECO:0007669"/>
    <property type="project" value="TreeGrafter"/>
</dbReference>
<dbReference type="PANTHER" id="PTHR12271:SF40">
    <property type="entry name" value="POLY(A) RNA POLYMERASE GLD2"/>
    <property type="match status" value="1"/>
</dbReference>
<protein>
    <submittedName>
        <fullName evidence="12">DRBM domain-containing protein</fullName>
    </submittedName>
</protein>
<dbReference type="InterPro" id="IPR043519">
    <property type="entry name" value="NT_sf"/>
</dbReference>